<protein>
    <submittedName>
        <fullName evidence="1">Uncharacterized protein</fullName>
    </submittedName>
</protein>
<comment type="caution">
    <text evidence="1">The sequence shown here is derived from an EMBL/GenBank/DDBJ whole genome shotgun (WGS) entry which is preliminary data.</text>
</comment>
<evidence type="ECO:0000313" key="1">
    <source>
        <dbReference type="EMBL" id="GGQ31713.1"/>
    </source>
</evidence>
<sequence>MGESGHGVNFPAVTPKVGTVPEQPINSTIASASIEVCLYILLPLCVKRHVFAVIGINSVIDLLLSTVKQ</sequence>
<dbReference type="EMBL" id="BMQX01000033">
    <property type="protein sequence ID" value="GGQ31713.1"/>
    <property type="molecule type" value="Genomic_DNA"/>
</dbReference>
<organism evidence="1 2">
    <name type="scientific">Shewanella litoralis</name>
    <dbReference type="NCBI Taxonomy" id="2282700"/>
    <lineage>
        <taxon>Bacteria</taxon>
        <taxon>Pseudomonadati</taxon>
        <taxon>Pseudomonadota</taxon>
        <taxon>Gammaproteobacteria</taxon>
        <taxon>Alteromonadales</taxon>
        <taxon>Shewanellaceae</taxon>
        <taxon>Shewanella</taxon>
    </lineage>
</organism>
<proteinExistence type="predicted"/>
<name>A0ABQ2RJX2_9GAMM</name>
<accession>A0ABQ2RJX2</accession>
<evidence type="ECO:0000313" key="2">
    <source>
        <dbReference type="Proteomes" id="UP000619118"/>
    </source>
</evidence>
<dbReference type="Proteomes" id="UP000619118">
    <property type="component" value="Unassembled WGS sequence"/>
</dbReference>
<gene>
    <name evidence="1" type="ORF">GCM10009411_34140</name>
</gene>
<reference evidence="2" key="1">
    <citation type="journal article" date="2019" name="Int. J. Syst. Evol. Microbiol.">
        <title>The Global Catalogue of Microorganisms (GCM) 10K type strain sequencing project: providing services to taxonomists for standard genome sequencing and annotation.</title>
        <authorList>
            <consortium name="The Broad Institute Genomics Platform"/>
            <consortium name="The Broad Institute Genome Sequencing Center for Infectious Disease"/>
            <person name="Wu L."/>
            <person name="Ma J."/>
        </authorList>
    </citation>
    <scope>NUCLEOTIDE SEQUENCE [LARGE SCALE GENOMIC DNA]</scope>
    <source>
        <strain evidence="2">JCM 32306</strain>
    </source>
</reference>
<keyword evidence="2" id="KW-1185">Reference proteome</keyword>